<evidence type="ECO:0000256" key="1">
    <source>
        <dbReference type="SAM" id="MobiDB-lite"/>
    </source>
</evidence>
<dbReference type="EMBL" id="POTY01000334">
    <property type="protein sequence ID" value="PZG07159.1"/>
    <property type="molecule type" value="Genomic_DNA"/>
</dbReference>
<keyword evidence="3" id="KW-1185">Reference proteome</keyword>
<gene>
    <name evidence="2" type="ORF">C1I95_31455</name>
</gene>
<name>A0A2W2DSQ8_9ACTN</name>
<comment type="caution">
    <text evidence="2">The sequence shown here is derived from an EMBL/GenBank/DDBJ whole genome shotgun (WGS) entry which is preliminary data.</text>
</comment>
<reference evidence="2 3" key="1">
    <citation type="submission" date="2018-01" db="EMBL/GenBank/DDBJ databases">
        <title>Draft genome sequence of Jishengella sp. NA12.</title>
        <authorList>
            <person name="Sahin N."/>
            <person name="Ay H."/>
            <person name="Saygin H."/>
        </authorList>
    </citation>
    <scope>NUCLEOTIDE SEQUENCE [LARGE SCALE GENOMIC DNA]</scope>
    <source>
        <strain evidence="2 3">NA12</strain>
    </source>
</reference>
<dbReference type="RefSeq" id="WP_111219434.1">
    <property type="nucleotide sequence ID" value="NZ_POTY01000334.1"/>
</dbReference>
<protein>
    <submittedName>
        <fullName evidence="2">Uncharacterized protein</fullName>
    </submittedName>
</protein>
<proteinExistence type="predicted"/>
<dbReference type="Proteomes" id="UP000248924">
    <property type="component" value="Unassembled WGS sequence"/>
</dbReference>
<evidence type="ECO:0000313" key="2">
    <source>
        <dbReference type="EMBL" id="PZG07159.1"/>
    </source>
</evidence>
<feature type="region of interest" description="Disordered" evidence="1">
    <location>
        <begin position="34"/>
        <end position="61"/>
    </location>
</feature>
<sequence>MRVRWFRCRNAAPPPPLPQRVRGEHLPSWMHQPTRALPTMEPGRVGNLTPGQQWRANGGRP</sequence>
<evidence type="ECO:0000313" key="3">
    <source>
        <dbReference type="Proteomes" id="UP000248924"/>
    </source>
</evidence>
<accession>A0A2W2DSQ8</accession>
<dbReference type="AlphaFoldDB" id="A0A2W2DSQ8"/>
<dbReference type="OrthoDB" id="3392986at2"/>
<organism evidence="2 3">
    <name type="scientific">Micromonospora craterilacus</name>
    <dbReference type="NCBI Taxonomy" id="1655439"/>
    <lineage>
        <taxon>Bacteria</taxon>
        <taxon>Bacillati</taxon>
        <taxon>Actinomycetota</taxon>
        <taxon>Actinomycetes</taxon>
        <taxon>Micromonosporales</taxon>
        <taxon>Micromonosporaceae</taxon>
        <taxon>Micromonospora</taxon>
    </lineage>
</organism>